<reference evidence="2" key="1">
    <citation type="submission" date="2019-08" db="EMBL/GenBank/DDBJ databases">
        <title>Limnoglobus roseus gen. nov., sp. nov., a novel freshwater planctomycete with a giant genome from the family Gemmataceae.</title>
        <authorList>
            <person name="Kulichevskaya I.S."/>
            <person name="Naumoff D.G."/>
            <person name="Miroshnikov K."/>
            <person name="Ivanova A."/>
            <person name="Philippov D.A."/>
            <person name="Hakobyan A."/>
            <person name="Rijpstra I.C."/>
            <person name="Sinninghe Damste J.S."/>
            <person name="Liesack W."/>
            <person name="Dedysh S.N."/>
        </authorList>
    </citation>
    <scope>NUCLEOTIDE SEQUENCE [LARGE SCALE GENOMIC DNA]</scope>
    <source>
        <strain evidence="2">PX52</strain>
    </source>
</reference>
<dbReference type="EMBL" id="CP042425">
    <property type="protein sequence ID" value="QEL13837.1"/>
    <property type="molecule type" value="Genomic_DNA"/>
</dbReference>
<evidence type="ECO:0000313" key="1">
    <source>
        <dbReference type="EMBL" id="QEL13837.1"/>
    </source>
</evidence>
<proteinExistence type="predicted"/>
<keyword evidence="2" id="KW-1185">Reference proteome</keyword>
<dbReference type="InterPro" id="IPR010869">
    <property type="entry name" value="DUF1501"/>
</dbReference>
<dbReference type="KEGG" id="lrs:PX52LOC_00695"/>
<dbReference type="Proteomes" id="UP000324974">
    <property type="component" value="Chromosome"/>
</dbReference>
<dbReference type="InterPro" id="IPR017850">
    <property type="entry name" value="Alkaline_phosphatase_core_sf"/>
</dbReference>
<dbReference type="OrthoDB" id="127333at2"/>
<dbReference type="PROSITE" id="PS51318">
    <property type="entry name" value="TAT"/>
    <property type="match status" value="1"/>
</dbReference>
<dbReference type="Pfam" id="PF07394">
    <property type="entry name" value="DUF1501"/>
    <property type="match status" value="1"/>
</dbReference>
<dbReference type="SUPFAM" id="SSF53649">
    <property type="entry name" value="Alkaline phosphatase-like"/>
    <property type="match status" value="1"/>
</dbReference>
<gene>
    <name evidence="1" type="ORF">PX52LOC_00695</name>
</gene>
<accession>A0A5C1A6J1</accession>
<dbReference type="NCBIfam" id="TIGR01409">
    <property type="entry name" value="TAT_signal_seq"/>
    <property type="match status" value="1"/>
</dbReference>
<name>A0A5C1A6J1_9BACT</name>
<dbReference type="AlphaFoldDB" id="A0A5C1A6J1"/>
<protein>
    <recommendedName>
        <fullName evidence="3">DUF1501 domain-containing protein</fullName>
    </recommendedName>
</protein>
<dbReference type="InterPro" id="IPR006311">
    <property type="entry name" value="TAT_signal"/>
</dbReference>
<evidence type="ECO:0008006" key="3">
    <source>
        <dbReference type="Google" id="ProtNLM"/>
    </source>
</evidence>
<dbReference type="PANTHER" id="PTHR43737">
    <property type="entry name" value="BLL7424 PROTEIN"/>
    <property type="match status" value="1"/>
</dbReference>
<organism evidence="1 2">
    <name type="scientific">Limnoglobus roseus</name>
    <dbReference type="NCBI Taxonomy" id="2598579"/>
    <lineage>
        <taxon>Bacteria</taxon>
        <taxon>Pseudomonadati</taxon>
        <taxon>Planctomycetota</taxon>
        <taxon>Planctomycetia</taxon>
        <taxon>Gemmatales</taxon>
        <taxon>Gemmataceae</taxon>
        <taxon>Limnoglobus</taxon>
    </lineage>
</organism>
<dbReference type="PANTHER" id="PTHR43737:SF1">
    <property type="entry name" value="DUF1501 DOMAIN-CONTAINING PROTEIN"/>
    <property type="match status" value="1"/>
</dbReference>
<sequence>MSADKLPRSCPGPNRRDFLRFGSVAVASTALGVTPFRAKASTSSNDPAVIFVWLPGGPPHQDTFDMKPDSPAEYRGPYKPIHTNVPGIDICEYLPKLATMADKYAIIRSIAHTFADHGGGHKKFLTGRDPMQPTGFINDYPMVGSMAAKMLAHKHAGVPNYIAGVDGGRQNIDTFSFGSSYLGPNTYPFTIVGDPSDKKFEIKNLSLLPGTEEKIADRLSLLEKINKPLVGDLTGNAATQDTFRQRALELVTKDTAKSAFDLTKEPAKLRERYGNHRYGQRALMARRLVEHGASWVTMVMENATPPGEQMVKNHTYNWDSHAVNCHIFEDTQFKLGFLDQAISALIEDLYARGLDKRVLLVVTGEFGRTPKIEYSKGTQTGVSQPGRDHWPSAMSILVSGGGMKMGQTIGSTTSKAETPKDRPMVPEDLWATVFNHLHIDYASTSFPDGTGRPMPMLPRGEPIKELV</sequence>
<dbReference type="InterPro" id="IPR019546">
    <property type="entry name" value="TAT_signal_bac_arc"/>
</dbReference>
<evidence type="ECO:0000313" key="2">
    <source>
        <dbReference type="Proteomes" id="UP000324974"/>
    </source>
</evidence>
<dbReference type="RefSeq" id="WP_149108775.1">
    <property type="nucleotide sequence ID" value="NZ_CP042425.1"/>
</dbReference>